<dbReference type="OrthoDB" id="8116317at2759"/>
<dbReference type="GO" id="GO:0003677">
    <property type="term" value="F:DNA binding"/>
    <property type="evidence" value="ECO:0007669"/>
    <property type="project" value="InterPro"/>
</dbReference>
<dbReference type="Pfam" id="PF01548">
    <property type="entry name" value="DEDD_Tnp_IS110"/>
    <property type="match status" value="1"/>
</dbReference>
<feature type="domain" description="Transposase IS110-like N-terminal" evidence="3">
    <location>
        <begin position="6"/>
        <end position="155"/>
    </location>
</feature>
<evidence type="ECO:0000256" key="1">
    <source>
        <dbReference type="SAM" id="MobiDB-lite"/>
    </source>
</evidence>
<dbReference type="InterPro" id="IPR002525">
    <property type="entry name" value="Transp_IS110-like_N"/>
</dbReference>
<evidence type="ECO:0000259" key="4">
    <source>
        <dbReference type="Pfam" id="PF02371"/>
    </source>
</evidence>
<evidence type="ECO:0000256" key="2">
    <source>
        <dbReference type="SAM" id="Phobius"/>
    </source>
</evidence>
<protein>
    <submittedName>
        <fullName evidence="5">IS110 family transposase</fullName>
    </submittedName>
</protein>
<dbReference type="InterPro" id="IPR047650">
    <property type="entry name" value="Transpos_IS110"/>
</dbReference>
<gene>
    <name evidence="5" type="primary">COM42_05120</name>
    <name evidence="5" type="ORF">NPIL_568131</name>
</gene>
<evidence type="ECO:0000313" key="5">
    <source>
        <dbReference type="EMBL" id="GFS56382.1"/>
    </source>
</evidence>
<feature type="domain" description="Transposase IS116/IS110/IS902 C-terminal" evidence="4">
    <location>
        <begin position="187"/>
        <end position="264"/>
    </location>
</feature>
<dbReference type="InterPro" id="IPR003346">
    <property type="entry name" value="Transposase_20"/>
</dbReference>
<dbReference type="PANTHER" id="PTHR33055:SF3">
    <property type="entry name" value="PUTATIVE TRANSPOSASE FOR IS117-RELATED"/>
    <property type="match status" value="1"/>
</dbReference>
<feature type="region of interest" description="Disordered" evidence="1">
    <location>
        <begin position="374"/>
        <end position="417"/>
    </location>
</feature>
<evidence type="ECO:0000259" key="3">
    <source>
        <dbReference type="Pfam" id="PF01548"/>
    </source>
</evidence>
<accession>A0A8X6ISW1</accession>
<keyword evidence="2" id="KW-0812">Transmembrane</keyword>
<organism evidence="5 6">
    <name type="scientific">Nephila pilipes</name>
    <name type="common">Giant wood spider</name>
    <name type="synonym">Nephila maculata</name>
    <dbReference type="NCBI Taxonomy" id="299642"/>
    <lineage>
        <taxon>Eukaryota</taxon>
        <taxon>Metazoa</taxon>
        <taxon>Ecdysozoa</taxon>
        <taxon>Arthropoda</taxon>
        <taxon>Chelicerata</taxon>
        <taxon>Arachnida</taxon>
        <taxon>Araneae</taxon>
        <taxon>Araneomorphae</taxon>
        <taxon>Entelegynae</taxon>
        <taxon>Araneoidea</taxon>
        <taxon>Nephilidae</taxon>
        <taxon>Nephila</taxon>
    </lineage>
</organism>
<dbReference type="PANTHER" id="PTHR33055">
    <property type="entry name" value="TRANSPOSASE FOR INSERTION SEQUENCE ELEMENT IS1111A"/>
    <property type="match status" value="1"/>
</dbReference>
<evidence type="ECO:0000313" key="6">
    <source>
        <dbReference type="Proteomes" id="UP000887013"/>
    </source>
</evidence>
<comment type="caution">
    <text evidence="5">The sequence shown here is derived from an EMBL/GenBank/DDBJ whole genome shotgun (WGS) entry which is preliminary data.</text>
</comment>
<dbReference type="GO" id="GO:0006313">
    <property type="term" value="P:DNA transposition"/>
    <property type="evidence" value="ECO:0007669"/>
    <property type="project" value="InterPro"/>
</dbReference>
<dbReference type="AlphaFoldDB" id="A0A8X6ISW1"/>
<keyword evidence="2" id="KW-1133">Transmembrane helix</keyword>
<feature type="compositionally biased region" description="Polar residues" evidence="1">
    <location>
        <begin position="397"/>
        <end position="417"/>
    </location>
</feature>
<sequence length="497" mass="55102">MINNFLGIDVSKDRFDVFLLFISKKGKRESRKRSFKNDDHGFQGLLSFLQKHNVEQVKACMEATGCYSETLAEFLHNAGHFVSVINPYCIKSYARSKLVRQKNDQIDAEIIADYCQRQEPSRWTPSSPEMKKLKHLYRCSAALKDELTLVNNHLEKKERLPKEVANAWEDLAMNIEQKIETIKNSIRIGEESAIAILAEVSDIKAFRDARQLAAYAGTIPQNITSGSSVYAKPRLSKSGSRTLRKAMYFPAIVAKNHNPIIMTFCKRLKEKGKHNMAIVGAAMRKLLHIVFGVLSSKKAFDPDHIKNYRAKSSTDIEQQTTVVTAETTTAKDENSKEVCKYSVTNKDTTYAIDKATGTDTKLCESEDLQPICESNEEAQIGTTVEPTSVDRGEANKQEPNASNSPSSTACFDSQGNSVDEKSSKRAIQPIVAGVVGAVLLVSCAALYIIKMPVVAVVVGIVGLACISFALYHALKPNTKFEKVESVNPTTTDLTFQL</sequence>
<proteinExistence type="predicted"/>
<dbReference type="GO" id="GO:0004803">
    <property type="term" value="F:transposase activity"/>
    <property type="evidence" value="ECO:0007669"/>
    <property type="project" value="InterPro"/>
</dbReference>
<keyword evidence="2" id="KW-0472">Membrane</keyword>
<dbReference type="Pfam" id="PF02371">
    <property type="entry name" value="Transposase_20"/>
    <property type="match status" value="1"/>
</dbReference>
<feature type="transmembrane region" description="Helical" evidence="2">
    <location>
        <begin position="430"/>
        <end position="449"/>
    </location>
</feature>
<dbReference type="Proteomes" id="UP000887013">
    <property type="component" value="Unassembled WGS sequence"/>
</dbReference>
<feature type="transmembrane region" description="Helical" evidence="2">
    <location>
        <begin position="455"/>
        <end position="474"/>
    </location>
</feature>
<name>A0A8X6ISW1_NEPPI</name>
<dbReference type="EMBL" id="BMAW01092691">
    <property type="protein sequence ID" value="GFS56382.1"/>
    <property type="molecule type" value="Genomic_DNA"/>
</dbReference>
<reference evidence="5" key="1">
    <citation type="submission" date="2020-08" db="EMBL/GenBank/DDBJ databases">
        <title>Multicomponent nature underlies the extraordinary mechanical properties of spider dragline silk.</title>
        <authorList>
            <person name="Kono N."/>
            <person name="Nakamura H."/>
            <person name="Mori M."/>
            <person name="Yoshida Y."/>
            <person name="Ohtoshi R."/>
            <person name="Malay A.D."/>
            <person name="Moran D.A.P."/>
            <person name="Tomita M."/>
            <person name="Numata K."/>
            <person name="Arakawa K."/>
        </authorList>
    </citation>
    <scope>NUCLEOTIDE SEQUENCE</scope>
</reference>
<keyword evidence="6" id="KW-1185">Reference proteome</keyword>